<dbReference type="Proteomes" id="UP000007819">
    <property type="component" value="Chromosome A2"/>
</dbReference>
<reference evidence="1" key="2">
    <citation type="submission" date="2022-06" db="UniProtKB">
        <authorList>
            <consortium name="EnsemblMetazoa"/>
        </authorList>
    </citation>
    <scope>IDENTIFICATION</scope>
</reference>
<dbReference type="GeneID" id="107882328"/>
<evidence type="ECO:0000313" key="1">
    <source>
        <dbReference type="EnsemblMetazoa" id="XP_029346481.1"/>
    </source>
</evidence>
<protein>
    <submittedName>
        <fullName evidence="1">Uncharacterized protein</fullName>
    </submittedName>
</protein>
<proteinExistence type="predicted"/>
<reference evidence="2" key="1">
    <citation type="submission" date="2010-06" db="EMBL/GenBank/DDBJ databases">
        <authorList>
            <person name="Jiang H."/>
            <person name="Abraham K."/>
            <person name="Ali S."/>
            <person name="Alsbrooks S.L."/>
            <person name="Anim B.N."/>
            <person name="Anosike U.S."/>
            <person name="Attaway T."/>
            <person name="Bandaranaike D.P."/>
            <person name="Battles P.K."/>
            <person name="Bell S.N."/>
            <person name="Bell A.V."/>
            <person name="Beltran B."/>
            <person name="Bickham C."/>
            <person name="Bustamante Y."/>
            <person name="Caleb T."/>
            <person name="Canada A."/>
            <person name="Cardenas V."/>
            <person name="Carter K."/>
            <person name="Chacko J."/>
            <person name="Chandrabose M.N."/>
            <person name="Chavez D."/>
            <person name="Chavez A."/>
            <person name="Chen L."/>
            <person name="Chu H.-S."/>
            <person name="Claassen K.J."/>
            <person name="Cockrell R."/>
            <person name="Collins M."/>
            <person name="Cooper J.A."/>
            <person name="Cree A."/>
            <person name="Curry S.M."/>
            <person name="Da Y."/>
            <person name="Dao M.D."/>
            <person name="Das B."/>
            <person name="Davila M.-L."/>
            <person name="Davy-Carroll L."/>
            <person name="Denson S."/>
            <person name="Dinh H."/>
            <person name="Ebong V.E."/>
            <person name="Edwards J.R."/>
            <person name="Egan A."/>
            <person name="El-Daye J."/>
            <person name="Escobedo L."/>
            <person name="Fernandez S."/>
            <person name="Fernando P.R."/>
            <person name="Flagg N."/>
            <person name="Forbes L.D."/>
            <person name="Fowler R.G."/>
            <person name="Fu Q."/>
            <person name="Gabisi R.A."/>
            <person name="Ganer J."/>
            <person name="Garbino Pronczuk A."/>
            <person name="Garcia R.M."/>
            <person name="Garner T."/>
            <person name="Garrett T.E."/>
            <person name="Gonzalez D.A."/>
            <person name="Hamid H."/>
            <person name="Hawkins E.S."/>
            <person name="Hirani K."/>
            <person name="Hogues M.E."/>
            <person name="Hollins B."/>
            <person name="Hsiao C.-H."/>
            <person name="Jabil R."/>
            <person name="James M.L."/>
            <person name="Jhangiani S.N."/>
            <person name="Johnson B."/>
            <person name="Johnson Q."/>
            <person name="Joshi V."/>
            <person name="Kalu J.B."/>
            <person name="Kam C."/>
            <person name="Kashfia A."/>
            <person name="Keebler J."/>
            <person name="Kisamo H."/>
            <person name="Kovar C.L."/>
            <person name="Lago L.A."/>
            <person name="Lai C.-Y."/>
            <person name="Laidlaw J."/>
            <person name="Lara F."/>
            <person name="Le T.-K."/>
            <person name="Lee S.L."/>
            <person name="Legall F.H."/>
            <person name="Lemon S.J."/>
            <person name="Lewis L.R."/>
            <person name="Li B."/>
            <person name="Liu Y."/>
            <person name="Liu Y.-S."/>
            <person name="Lopez J."/>
            <person name="Lozado R.J."/>
            <person name="Lu J."/>
            <person name="Madu R.C."/>
            <person name="Maheshwari M."/>
            <person name="Maheshwari R."/>
            <person name="Malloy K."/>
            <person name="Martinez E."/>
            <person name="Mathew T."/>
            <person name="Mercado I.C."/>
            <person name="Mercado C."/>
            <person name="Meyer B."/>
            <person name="Montgomery K."/>
            <person name="Morgan M.B."/>
            <person name="Munidasa M."/>
            <person name="Nazareth L.V."/>
            <person name="Nelson J."/>
            <person name="Ng B.M."/>
            <person name="Nguyen N.B."/>
            <person name="Nguyen P.Q."/>
            <person name="Nguyen T."/>
            <person name="Obregon M."/>
            <person name="Okwuonu G.O."/>
            <person name="Onwere C.G."/>
            <person name="Orozco G."/>
            <person name="Parra A."/>
            <person name="Patel S."/>
            <person name="Patil S."/>
            <person name="Perez A."/>
            <person name="Perez Y."/>
            <person name="Pham C."/>
            <person name="Primus E.L."/>
            <person name="Pu L.-L."/>
            <person name="Puazo M."/>
            <person name="Qin X."/>
            <person name="Quiroz J.B."/>
            <person name="Reese J."/>
            <person name="Richards S."/>
            <person name="Rives C.M."/>
            <person name="Robberts R."/>
            <person name="Ruiz S.J."/>
            <person name="Ruiz M.J."/>
            <person name="Santibanez J."/>
            <person name="Schneider B.W."/>
            <person name="Sisson I."/>
            <person name="Smith M."/>
            <person name="Sodergren E."/>
            <person name="Song X.-Z."/>
            <person name="Song B.B."/>
            <person name="Summersgill H."/>
            <person name="Thelus R."/>
            <person name="Thornton R.D."/>
            <person name="Trejos Z.Y."/>
            <person name="Usmani K."/>
            <person name="Vattathil S."/>
            <person name="Villasana D."/>
            <person name="Walker D.L."/>
            <person name="Wang S."/>
            <person name="Wang K."/>
            <person name="White C.S."/>
            <person name="Williams A.C."/>
            <person name="Williamson J."/>
            <person name="Wilson K."/>
            <person name="Woghiren I.O."/>
            <person name="Woodworth J.R."/>
            <person name="Worley K.C."/>
            <person name="Wright R.A."/>
            <person name="Wu W."/>
            <person name="Young L."/>
            <person name="Zhang L."/>
            <person name="Zhang J."/>
            <person name="Zhu Y."/>
            <person name="Muzny D.M."/>
            <person name="Weinstock G."/>
            <person name="Gibbs R.A."/>
        </authorList>
    </citation>
    <scope>NUCLEOTIDE SEQUENCE [LARGE SCALE GENOMIC DNA]</scope>
    <source>
        <strain evidence="2">LSR1</strain>
    </source>
</reference>
<sequence length="111" mass="12607">MYERDVTEDGNVSSALYVKKGKYGKPPIKGMMYIPDFKEDSKVPCSLPRAAGIKRKRVQTDAYSDRKFKKEKHEKLSIVGSTYQRDVAKDGNVSPYFSPPLPQHIVKLEVV</sequence>
<dbReference type="AlphaFoldDB" id="A0A8R2NTT3"/>
<accession>A0A8R2NTT3</accession>
<evidence type="ECO:0000313" key="2">
    <source>
        <dbReference type="Proteomes" id="UP000007819"/>
    </source>
</evidence>
<dbReference type="KEGG" id="api:107882328"/>
<keyword evidence="2" id="KW-1185">Reference proteome</keyword>
<organism evidence="1 2">
    <name type="scientific">Acyrthosiphon pisum</name>
    <name type="common">Pea aphid</name>
    <dbReference type="NCBI Taxonomy" id="7029"/>
    <lineage>
        <taxon>Eukaryota</taxon>
        <taxon>Metazoa</taxon>
        <taxon>Ecdysozoa</taxon>
        <taxon>Arthropoda</taxon>
        <taxon>Hexapoda</taxon>
        <taxon>Insecta</taxon>
        <taxon>Pterygota</taxon>
        <taxon>Neoptera</taxon>
        <taxon>Paraneoptera</taxon>
        <taxon>Hemiptera</taxon>
        <taxon>Sternorrhyncha</taxon>
        <taxon>Aphidomorpha</taxon>
        <taxon>Aphidoidea</taxon>
        <taxon>Aphididae</taxon>
        <taxon>Macrosiphini</taxon>
        <taxon>Acyrthosiphon</taxon>
    </lineage>
</organism>
<dbReference type="OrthoDB" id="6633881at2759"/>
<dbReference type="RefSeq" id="XP_029346481.1">
    <property type="nucleotide sequence ID" value="XM_029490621.1"/>
</dbReference>
<name>A0A8R2NTT3_ACYPI</name>
<dbReference type="EnsemblMetazoa" id="XM_029490621.1">
    <property type="protein sequence ID" value="XP_029346481.1"/>
    <property type="gene ID" value="LOC107882328"/>
</dbReference>